<dbReference type="SUPFAM" id="SSF103190">
    <property type="entry name" value="Sensory domain-like"/>
    <property type="match status" value="1"/>
</dbReference>
<dbReference type="InterPro" id="IPR029151">
    <property type="entry name" value="Sensor-like_sf"/>
</dbReference>
<accession>A0A1I3IZH5</accession>
<dbReference type="PROSITE" id="PS50894">
    <property type="entry name" value="HPT"/>
    <property type="match status" value="1"/>
</dbReference>
<evidence type="ECO:0000256" key="6">
    <source>
        <dbReference type="ARBA" id="ARBA00022679"/>
    </source>
</evidence>
<evidence type="ECO:0000256" key="4">
    <source>
        <dbReference type="ARBA" id="ARBA00022475"/>
    </source>
</evidence>
<dbReference type="PROSITE" id="PS50885">
    <property type="entry name" value="HAMP"/>
    <property type="match status" value="1"/>
</dbReference>
<dbReference type="GO" id="GO:0000155">
    <property type="term" value="F:phosphorelay sensor kinase activity"/>
    <property type="evidence" value="ECO:0007669"/>
    <property type="project" value="InterPro"/>
</dbReference>
<reference evidence="22" key="1">
    <citation type="submission" date="2016-10" db="EMBL/GenBank/DDBJ databases">
        <authorList>
            <person name="Varghese N."/>
            <person name="Submissions S."/>
        </authorList>
    </citation>
    <scope>NUCLEOTIDE SEQUENCE [LARGE SCALE GENOMIC DNA]</scope>
    <source>
        <strain evidence="22">XBD1002</strain>
    </source>
</reference>
<dbReference type="Pfam" id="PF22673">
    <property type="entry name" value="MCP-like_PDC_1"/>
    <property type="match status" value="1"/>
</dbReference>
<keyword evidence="10" id="KW-0067">ATP-binding</keyword>
<evidence type="ECO:0000256" key="8">
    <source>
        <dbReference type="ARBA" id="ARBA00022741"/>
    </source>
</evidence>
<dbReference type="InterPro" id="IPR004358">
    <property type="entry name" value="Sig_transdc_His_kin-like_C"/>
</dbReference>
<dbReference type="Gene3D" id="1.10.287.130">
    <property type="match status" value="1"/>
</dbReference>
<evidence type="ECO:0000256" key="14">
    <source>
        <dbReference type="PROSITE-ProRule" id="PRU00110"/>
    </source>
</evidence>
<dbReference type="SMART" id="SM00387">
    <property type="entry name" value="HATPase_c"/>
    <property type="match status" value="1"/>
</dbReference>
<dbReference type="SUPFAM" id="SSF158472">
    <property type="entry name" value="HAMP domain-like"/>
    <property type="match status" value="1"/>
</dbReference>
<evidence type="ECO:0000256" key="2">
    <source>
        <dbReference type="ARBA" id="ARBA00004651"/>
    </source>
</evidence>
<feature type="transmembrane region" description="Helical" evidence="16">
    <location>
        <begin position="12"/>
        <end position="36"/>
    </location>
</feature>
<evidence type="ECO:0000256" key="11">
    <source>
        <dbReference type="ARBA" id="ARBA00022989"/>
    </source>
</evidence>
<evidence type="ECO:0000256" key="1">
    <source>
        <dbReference type="ARBA" id="ARBA00000085"/>
    </source>
</evidence>
<evidence type="ECO:0000313" key="21">
    <source>
        <dbReference type="EMBL" id="SFI53158.1"/>
    </source>
</evidence>
<organism evidence="21 22">
    <name type="scientific">Treponema bryantii</name>
    <dbReference type="NCBI Taxonomy" id="163"/>
    <lineage>
        <taxon>Bacteria</taxon>
        <taxon>Pseudomonadati</taxon>
        <taxon>Spirochaetota</taxon>
        <taxon>Spirochaetia</taxon>
        <taxon>Spirochaetales</taxon>
        <taxon>Treponemataceae</taxon>
        <taxon>Treponema</taxon>
    </lineage>
</organism>
<keyword evidence="13 16" id="KW-0472">Membrane</keyword>
<dbReference type="Gene3D" id="3.40.50.2300">
    <property type="match status" value="1"/>
</dbReference>
<dbReference type="Pfam" id="PF00512">
    <property type="entry name" value="HisKA"/>
    <property type="match status" value="1"/>
</dbReference>
<keyword evidence="4" id="KW-1003">Cell membrane</keyword>
<dbReference type="PANTHER" id="PTHR45339:SF1">
    <property type="entry name" value="HYBRID SIGNAL TRANSDUCTION HISTIDINE KINASE J"/>
    <property type="match status" value="1"/>
</dbReference>
<evidence type="ECO:0000256" key="10">
    <source>
        <dbReference type="ARBA" id="ARBA00022840"/>
    </source>
</evidence>
<dbReference type="Gene3D" id="3.30.565.10">
    <property type="entry name" value="Histidine kinase-like ATPase, C-terminal domain"/>
    <property type="match status" value="1"/>
</dbReference>
<evidence type="ECO:0000313" key="22">
    <source>
        <dbReference type="Proteomes" id="UP000182737"/>
    </source>
</evidence>
<dbReference type="InterPro" id="IPR001789">
    <property type="entry name" value="Sig_transdc_resp-reg_receiver"/>
</dbReference>
<feature type="modified residue" description="Phosphohistidine" evidence="14">
    <location>
        <position position="876"/>
    </location>
</feature>
<dbReference type="InterPro" id="IPR003594">
    <property type="entry name" value="HATPase_dom"/>
</dbReference>
<evidence type="ECO:0000259" key="18">
    <source>
        <dbReference type="PROSITE" id="PS50110"/>
    </source>
</evidence>
<keyword evidence="5 15" id="KW-0597">Phosphoprotein</keyword>
<keyword evidence="7 16" id="KW-0812">Transmembrane</keyword>
<feature type="domain" description="Response regulatory" evidence="18">
    <location>
        <begin position="676"/>
        <end position="794"/>
    </location>
</feature>
<dbReference type="InterPro" id="IPR008207">
    <property type="entry name" value="Sig_transdc_His_kin_Hpt_dom"/>
</dbReference>
<evidence type="ECO:0000256" key="16">
    <source>
        <dbReference type="SAM" id="Phobius"/>
    </source>
</evidence>
<dbReference type="InterPro" id="IPR036641">
    <property type="entry name" value="HPT_dom_sf"/>
</dbReference>
<protein>
    <recommendedName>
        <fullName evidence="3">histidine kinase</fullName>
        <ecNumber evidence="3">2.7.13.3</ecNumber>
    </recommendedName>
</protein>
<dbReference type="OrthoDB" id="6192248at2"/>
<dbReference type="Pfam" id="PF01627">
    <property type="entry name" value="Hpt"/>
    <property type="match status" value="1"/>
</dbReference>
<keyword evidence="12" id="KW-0902">Two-component regulatory system</keyword>
<dbReference type="CDD" id="cd17546">
    <property type="entry name" value="REC_hyHK_CKI1_RcsC-like"/>
    <property type="match status" value="1"/>
</dbReference>
<feature type="domain" description="Histidine kinase" evidence="17">
    <location>
        <begin position="422"/>
        <end position="643"/>
    </location>
</feature>
<comment type="subcellular location">
    <subcellularLocation>
        <location evidence="2">Cell membrane</location>
        <topology evidence="2">Multi-pass membrane protein</topology>
    </subcellularLocation>
</comment>
<dbReference type="Pfam" id="PF00072">
    <property type="entry name" value="Response_reg"/>
    <property type="match status" value="1"/>
</dbReference>
<dbReference type="SUPFAM" id="SSF52172">
    <property type="entry name" value="CheY-like"/>
    <property type="match status" value="1"/>
</dbReference>
<dbReference type="SMART" id="SM00304">
    <property type="entry name" value="HAMP"/>
    <property type="match status" value="1"/>
</dbReference>
<dbReference type="PROSITE" id="PS50109">
    <property type="entry name" value="HIS_KIN"/>
    <property type="match status" value="1"/>
</dbReference>
<dbReference type="SMART" id="SM00388">
    <property type="entry name" value="HisKA"/>
    <property type="match status" value="1"/>
</dbReference>
<evidence type="ECO:0000259" key="17">
    <source>
        <dbReference type="PROSITE" id="PS50109"/>
    </source>
</evidence>
<evidence type="ECO:0000259" key="20">
    <source>
        <dbReference type="PROSITE" id="PS50894"/>
    </source>
</evidence>
<dbReference type="GO" id="GO:0005886">
    <property type="term" value="C:plasma membrane"/>
    <property type="evidence" value="ECO:0007669"/>
    <property type="project" value="UniProtKB-SubCell"/>
</dbReference>
<dbReference type="CDD" id="cd00082">
    <property type="entry name" value="HisKA"/>
    <property type="match status" value="1"/>
</dbReference>
<dbReference type="SUPFAM" id="SSF47384">
    <property type="entry name" value="Homodimeric domain of signal transducing histidine kinase"/>
    <property type="match status" value="1"/>
</dbReference>
<proteinExistence type="predicted"/>
<name>A0A1I3IZH5_9SPIR</name>
<dbReference type="Gene3D" id="6.10.340.10">
    <property type="match status" value="1"/>
</dbReference>
<evidence type="ECO:0000256" key="12">
    <source>
        <dbReference type="ARBA" id="ARBA00023012"/>
    </source>
</evidence>
<evidence type="ECO:0000256" key="13">
    <source>
        <dbReference type="ARBA" id="ARBA00023136"/>
    </source>
</evidence>
<dbReference type="AlphaFoldDB" id="A0A1I3IZH5"/>
<dbReference type="InterPro" id="IPR003660">
    <property type="entry name" value="HAMP_dom"/>
</dbReference>
<dbReference type="EMBL" id="FORI01000002">
    <property type="protein sequence ID" value="SFI53158.1"/>
    <property type="molecule type" value="Genomic_DNA"/>
</dbReference>
<evidence type="ECO:0000256" key="3">
    <source>
        <dbReference type="ARBA" id="ARBA00012438"/>
    </source>
</evidence>
<feature type="modified residue" description="4-aspartylphosphate" evidence="15">
    <location>
        <position position="725"/>
    </location>
</feature>
<evidence type="ECO:0000256" key="7">
    <source>
        <dbReference type="ARBA" id="ARBA00022692"/>
    </source>
</evidence>
<evidence type="ECO:0000256" key="5">
    <source>
        <dbReference type="ARBA" id="ARBA00022553"/>
    </source>
</evidence>
<dbReference type="InterPro" id="IPR011006">
    <property type="entry name" value="CheY-like_superfamily"/>
</dbReference>
<dbReference type="Pfam" id="PF00672">
    <property type="entry name" value="HAMP"/>
    <property type="match status" value="1"/>
</dbReference>
<keyword evidence="11 16" id="KW-1133">Transmembrane helix</keyword>
<dbReference type="Gene3D" id="1.20.120.160">
    <property type="entry name" value="HPT domain"/>
    <property type="match status" value="1"/>
</dbReference>
<dbReference type="CDD" id="cd12913">
    <property type="entry name" value="PDC1_MCP_like"/>
    <property type="match status" value="1"/>
</dbReference>
<feature type="transmembrane region" description="Helical" evidence="16">
    <location>
        <begin position="307"/>
        <end position="331"/>
    </location>
</feature>
<gene>
    <name evidence="21" type="ORF">SAMN04487775_102227</name>
</gene>
<dbReference type="InterPro" id="IPR003661">
    <property type="entry name" value="HisK_dim/P_dom"/>
</dbReference>
<evidence type="ECO:0000256" key="9">
    <source>
        <dbReference type="ARBA" id="ARBA00022777"/>
    </source>
</evidence>
<sequence length="1012" mass="114460">MKEKSSILLKSKTLVFIISTMAVSFLITAAILLSYFSVKLHDNNTKTIEIALEKKTLELNYFFNTAENITKEFQDYILTNLDEKKLLNNPAYEEEFMSNLEKKMTSLIYSHKGIVCSYFRPDMDKYGPTRGIFLTGSYQKSYVSVRPTDLSKFSPSDIEHVGWYYLPIWNKEAVWTPPYENLNLRQRMLSYSIPLYRDDEFLGVVGVDVSLAVILDIVNSINIDDSIGILLGAEENLINLNTSEELSKAVERSSEISAIMETANKETKQPLKRLTWDDRNYFALLSHLDNGMYYILAVSQDEVAGIIIGQIIAVVIAFAIVSMLTINLIYYTLKNLIDPIRIVTKTTNRLARGELYTDIPYTSNNEIGILSNNIRMMTTQLKEYIEYISEQTKKEREAKEAALTESQINAAASQAKSAFLANMSHEIRTPINAVLGMDEMILRESKDKTILGYATNIKIAGSNLLSIVNDVLDFSKIEAGKMELLPDNYEVSSLIIDLVNMTRERAQKKGLKYELNINPTLPKTLYGDSVRIKQCILNLLTNAIKYTNEGSISFNIDYEKEDETGLLLKVHVIDTGIGIKPEDMKKLFAPFERIEEEKNRTIEGSGLGMSIVRRLLDMMNTKLDVKSTYGKGSDFSFILEQKVIDWTAAGDLNEAYEESINQMANYKEKLYAPRGRLLFVDDTAMNLEVIKGLLKNTGITIDTVLSGKEAIEAVKKNKYDILFIDHRMPEMDGIETLHAMKALKRNKNAGQPCVALTANAISGVRKMYLSEGFDDYLSKPVNPSKLEEMICKYLPSEYLETPPETDSEETVEPSDFIQKLKKIPGIDSLAALTNCGSEELLHTTIKQYHASIDEKAVELQQYFEAEDWENYGIKVHALKSTSRLIGAMELSKLAEHLEECTNNNTITEIQSNHKPLIEQFLAFKHKLEPLLENKSDESDKKEISQEELSQKISQMINCTDTFDIDGLDALSAELSSVKLPLDFSQKFDKIRTSIENVDFQGLKILLSDGSIN</sequence>
<dbReference type="PROSITE" id="PS50110">
    <property type="entry name" value="RESPONSE_REGULATORY"/>
    <property type="match status" value="1"/>
</dbReference>
<dbReference type="SUPFAM" id="SSF55874">
    <property type="entry name" value="ATPase domain of HSP90 chaperone/DNA topoisomerase II/histidine kinase"/>
    <property type="match status" value="1"/>
</dbReference>
<dbReference type="InterPro" id="IPR036097">
    <property type="entry name" value="HisK_dim/P_sf"/>
</dbReference>
<keyword evidence="6" id="KW-0808">Transferase</keyword>
<feature type="domain" description="HPt" evidence="20">
    <location>
        <begin position="837"/>
        <end position="934"/>
    </location>
</feature>
<dbReference type="FunFam" id="3.30.565.10:FF:000010">
    <property type="entry name" value="Sensor histidine kinase RcsC"/>
    <property type="match status" value="1"/>
</dbReference>
<dbReference type="PRINTS" id="PR00344">
    <property type="entry name" value="BCTRLSENSOR"/>
</dbReference>
<dbReference type="Pfam" id="PF02518">
    <property type="entry name" value="HATPase_c"/>
    <property type="match status" value="1"/>
</dbReference>
<dbReference type="Proteomes" id="UP000182737">
    <property type="component" value="Unassembled WGS sequence"/>
</dbReference>
<dbReference type="PANTHER" id="PTHR45339">
    <property type="entry name" value="HYBRID SIGNAL TRANSDUCTION HISTIDINE KINASE J"/>
    <property type="match status" value="1"/>
</dbReference>
<evidence type="ECO:0000259" key="19">
    <source>
        <dbReference type="PROSITE" id="PS50885"/>
    </source>
</evidence>
<dbReference type="SMART" id="SM00448">
    <property type="entry name" value="REC"/>
    <property type="match status" value="1"/>
</dbReference>
<keyword evidence="22" id="KW-1185">Reference proteome</keyword>
<feature type="domain" description="HAMP" evidence="19">
    <location>
        <begin position="334"/>
        <end position="386"/>
    </location>
</feature>
<keyword evidence="9" id="KW-0418">Kinase</keyword>
<evidence type="ECO:0000256" key="15">
    <source>
        <dbReference type="PROSITE-ProRule" id="PRU00169"/>
    </source>
</evidence>
<dbReference type="CDD" id="cd16922">
    <property type="entry name" value="HATPase_EvgS-ArcB-TorS-like"/>
    <property type="match status" value="1"/>
</dbReference>
<dbReference type="SUPFAM" id="SSF47226">
    <property type="entry name" value="Histidine-containing phosphotransfer domain, HPT domain"/>
    <property type="match status" value="1"/>
</dbReference>
<dbReference type="CDD" id="cd06225">
    <property type="entry name" value="HAMP"/>
    <property type="match status" value="1"/>
</dbReference>
<dbReference type="Gene3D" id="3.30.450.20">
    <property type="entry name" value="PAS domain"/>
    <property type="match status" value="1"/>
</dbReference>
<dbReference type="InterPro" id="IPR036890">
    <property type="entry name" value="HATPase_C_sf"/>
</dbReference>
<dbReference type="EC" id="2.7.13.3" evidence="3"/>
<dbReference type="GO" id="GO:0005524">
    <property type="term" value="F:ATP binding"/>
    <property type="evidence" value="ECO:0007669"/>
    <property type="project" value="UniProtKB-KW"/>
</dbReference>
<keyword evidence="8" id="KW-0547">Nucleotide-binding</keyword>
<dbReference type="InterPro" id="IPR005467">
    <property type="entry name" value="His_kinase_dom"/>
</dbReference>
<comment type="catalytic activity">
    <reaction evidence="1">
        <text>ATP + protein L-histidine = ADP + protein N-phospho-L-histidine.</text>
        <dbReference type="EC" id="2.7.13.3"/>
    </reaction>
</comment>